<evidence type="ECO:0000313" key="4">
    <source>
        <dbReference type="EMBL" id="MBO0512958.1"/>
    </source>
</evidence>
<feature type="repeat" description="TPR" evidence="3">
    <location>
        <begin position="342"/>
        <end position="375"/>
    </location>
</feature>
<dbReference type="PANTHER" id="PTHR45586">
    <property type="entry name" value="TPR REPEAT-CONTAINING PROTEIN PA4667"/>
    <property type="match status" value="1"/>
</dbReference>
<keyword evidence="1" id="KW-0677">Repeat</keyword>
<dbReference type="InterPro" id="IPR051012">
    <property type="entry name" value="CellSynth/LPSAsmb/PSIAsmb"/>
</dbReference>
<dbReference type="RefSeq" id="WP_206962387.1">
    <property type="nucleotide sequence ID" value="NZ_BAAAJJ010000007.1"/>
</dbReference>
<dbReference type="EMBL" id="JAFLRJ010000127">
    <property type="protein sequence ID" value="MBO0512958.1"/>
    <property type="molecule type" value="Genomic_DNA"/>
</dbReference>
<dbReference type="Pfam" id="PF13432">
    <property type="entry name" value="TPR_16"/>
    <property type="match status" value="2"/>
</dbReference>
<sequence>MLRGIALRRAGRVLAEGEELLAGGDSYGAGLRFDEALGRAGKHLTSGEPEVAGVAAGARVGLGRVCLVGSDFEQALGQFQEAQRLLPGGVDGYYWAGCAAAHLQRLADAERYFDAALERGPGDPRALAQRARVYFVQGRQPLARADLQAAEGVGQPTADDRWLLSVLQVRGADWAGAEKSLRGLVHEDTSRTPVALALLAYALERSGRQAAALPMYEQALVEGFETDSVLYRQGLVAYGLGRYDVSVRAWSALCERRPGDAACADALARATYAAAVPLVRRKDFAAAAEQLGRSEPHWPAGALDDTIADLRLYAAWKDADRGGPRAVRGHLEEALLRRPGDVRAVRSMALVEFWAGKRERAATLWTRALELRPEDIRARLELGLCYEKLGRKSDAERELTYVGQGAEGALRERAGLALAALSLADGAWGRAADLLMELPDESPRDVLLTEALYRSGRDRERSLGPLWRAAADARAGDGASARRALERADPATAGRAAREVALLVRKAALEEGAESGSLVAAVELSDRHLGESGGRFAASHAVLRINAGRRDAAVTTLRAAARRDPTDHRTLHTLALALLHGLGEGKGEGAGLKEQCIASWAALLHSPAFWEDFRIKAGGRYGEPVPTARIDSVKGKLKEYAEARLAAAGGGPSSRVLLERELRAARLLAESGGFPPAPGSARTLACGPLFLAEWGLVDTFGDFLRAAEEMHAGRAAAGRRGSGGRTYDAGQLRRSFSVLGIAEAQAEAGLYADALETLADHRCVDCRTQEYIRRQGVHTRQVRSRSPQQCRSGCPSFDTVHPGYAGRAGKERLLAEDADALAAQILLKRSRATLSEAEPDLEEVSASWREAVDRSSAGGQAGQVHTEIADMAIGRAESLLRAKRRDEAVAVLECARSTTAGGQLDRVQGQLAGALNARGVQTVNALHEARETMADGTMIERLRPPVADLRRSVELNPHAAVSHLNLCHVLNVLASLLIKDGSVIEAVDLLQERADKMAVARGHHPGNPEIETMNTQAADDMTAVLVAIANSRSTQGRR</sequence>
<evidence type="ECO:0000256" key="3">
    <source>
        <dbReference type="PROSITE-ProRule" id="PRU00339"/>
    </source>
</evidence>
<dbReference type="Gene3D" id="1.25.40.10">
    <property type="entry name" value="Tetratricopeptide repeat domain"/>
    <property type="match status" value="3"/>
</dbReference>
<evidence type="ECO:0000256" key="2">
    <source>
        <dbReference type="ARBA" id="ARBA00022803"/>
    </source>
</evidence>
<name>A0A939JG11_9ACTN</name>
<accession>A0A939JG11</accession>
<keyword evidence="5" id="KW-1185">Reference proteome</keyword>
<dbReference type="SMART" id="SM00028">
    <property type="entry name" value="TPR"/>
    <property type="match status" value="6"/>
</dbReference>
<evidence type="ECO:0000256" key="1">
    <source>
        <dbReference type="ARBA" id="ARBA00022737"/>
    </source>
</evidence>
<dbReference type="InterPro" id="IPR011990">
    <property type="entry name" value="TPR-like_helical_dom_sf"/>
</dbReference>
<dbReference type="InterPro" id="IPR019734">
    <property type="entry name" value="TPR_rpt"/>
</dbReference>
<dbReference type="SUPFAM" id="SSF48452">
    <property type="entry name" value="TPR-like"/>
    <property type="match status" value="2"/>
</dbReference>
<gene>
    <name evidence="4" type="ORF">J0695_14225</name>
</gene>
<dbReference type="PROSITE" id="PS50005">
    <property type="entry name" value="TPR"/>
    <property type="match status" value="1"/>
</dbReference>
<comment type="caution">
    <text evidence="4">The sequence shown here is derived from an EMBL/GenBank/DDBJ whole genome shotgun (WGS) entry which is preliminary data.</text>
</comment>
<reference evidence="4" key="1">
    <citation type="submission" date="2021-03" db="EMBL/GenBank/DDBJ databases">
        <title>Streptomyces poriferae sp. nov., a novel marine sponge-derived Actinobacteria species with anti-MRSA activity.</title>
        <authorList>
            <person name="Sandoval-Powers M."/>
            <person name="Kralova S."/>
            <person name="Nguyen G.-S."/>
            <person name="Fawwal D."/>
            <person name="Degnes K."/>
            <person name="Klinkenberg G."/>
            <person name="Sletta H."/>
            <person name="Wentzel A."/>
            <person name="Liles M.R."/>
        </authorList>
    </citation>
    <scope>NUCLEOTIDE SEQUENCE</scope>
    <source>
        <strain evidence="4">DSM 41794</strain>
    </source>
</reference>
<evidence type="ECO:0000313" key="5">
    <source>
        <dbReference type="Proteomes" id="UP000664167"/>
    </source>
</evidence>
<dbReference type="Proteomes" id="UP000664167">
    <property type="component" value="Unassembled WGS sequence"/>
</dbReference>
<organism evidence="4 5">
    <name type="scientific">Streptomyces beijiangensis</name>
    <dbReference type="NCBI Taxonomy" id="163361"/>
    <lineage>
        <taxon>Bacteria</taxon>
        <taxon>Bacillati</taxon>
        <taxon>Actinomycetota</taxon>
        <taxon>Actinomycetes</taxon>
        <taxon>Kitasatosporales</taxon>
        <taxon>Streptomycetaceae</taxon>
        <taxon>Streptomyces</taxon>
    </lineage>
</organism>
<keyword evidence="2 3" id="KW-0802">TPR repeat</keyword>
<dbReference type="AlphaFoldDB" id="A0A939JG11"/>
<dbReference type="PANTHER" id="PTHR45586:SF1">
    <property type="entry name" value="LIPOPOLYSACCHARIDE ASSEMBLY PROTEIN B"/>
    <property type="match status" value="1"/>
</dbReference>
<proteinExistence type="predicted"/>
<protein>
    <submittedName>
        <fullName evidence="4">Tetratricopeptide repeat protein</fullName>
    </submittedName>
</protein>